<evidence type="ECO:0000256" key="5">
    <source>
        <dbReference type="SAM" id="MobiDB-lite"/>
    </source>
</evidence>
<evidence type="ECO:0000256" key="2">
    <source>
        <dbReference type="ARBA" id="ARBA00022692"/>
    </source>
</evidence>
<feature type="transmembrane region" description="Helical" evidence="6">
    <location>
        <begin position="306"/>
        <end position="327"/>
    </location>
</feature>
<evidence type="ECO:0000256" key="6">
    <source>
        <dbReference type="SAM" id="Phobius"/>
    </source>
</evidence>
<dbReference type="AlphaFoldDB" id="U5EC72"/>
<dbReference type="Proteomes" id="UP000017048">
    <property type="component" value="Unassembled WGS sequence"/>
</dbReference>
<proteinExistence type="predicted"/>
<sequence length="487" mass="50034">MVAFLTREPVGVRGVAIRAVLFRGTRDLLPIYALYGVLFADYGLSTAQISLLLALWSVTAFVLEVPSGAWADTVSRRALLVLSCLLQATCFALWMLVPSFLGFALGFVIWGVASSLESGTFEALIYDDLVARGEPSAYASIMGWARGAAETTVLVAILVAAPLFALGGYPLVGWVSVAIALLHTLTAVALPSPPVAISATAVDDLDDEPPPPGPHRVPAATPGYPRPPVPTEPDRPDGADPRPDGVVTSADSAQAGGLVDNGVASVSSVPKTGVRSAAPTGPARYLAMLRTGTAEAFRVRQVRRGVLLGALLYGVTAFDEYFGLLAVSGGSSTSMSALLVGVTVVGSLAGSLLAGRTEMVSARRLAVALFAAGLLFITGSLAVGAALTVGPVLLWAGFIGIGIAYGVDFAIEVVAGARLQAAIAGPARATVLSFSGLLSEIVALLVFGFVAAATQWLTMSATIALLGTVLLVTALLTPSWLPPRVED</sequence>
<feature type="transmembrane region" description="Helical" evidence="6">
    <location>
        <begin position="456"/>
        <end position="476"/>
    </location>
</feature>
<dbReference type="InterPro" id="IPR036259">
    <property type="entry name" value="MFS_trans_sf"/>
</dbReference>
<feature type="transmembrane region" description="Helical" evidence="6">
    <location>
        <begin position="429"/>
        <end position="450"/>
    </location>
</feature>
<evidence type="ECO:0000313" key="9">
    <source>
        <dbReference type="Proteomes" id="UP000017048"/>
    </source>
</evidence>
<feature type="region of interest" description="Disordered" evidence="5">
    <location>
        <begin position="202"/>
        <end position="250"/>
    </location>
</feature>
<protein>
    <recommendedName>
        <fullName evidence="7">Major facilitator superfamily (MFS) profile domain-containing protein</fullName>
    </recommendedName>
</protein>
<accession>U5EC72</accession>
<keyword evidence="9" id="KW-1185">Reference proteome</keyword>
<dbReference type="PROSITE" id="PS50850">
    <property type="entry name" value="MFS"/>
    <property type="match status" value="1"/>
</dbReference>
<dbReference type="InterPro" id="IPR053160">
    <property type="entry name" value="MFS_DHA3_Transporter"/>
</dbReference>
<evidence type="ECO:0000259" key="7">
    <source>
        <dbReference type="PROSITE" id="PS50850"/>
    </source>
</evidence>
<gene>
    <name evidence="8" type="ORF">NCAST_25_03780</name>
</gene>
<comment type="caution">
    <text evidence="8">The sequence shown here is derived from an EMBL/GenBank/DDBJ whole genome shotgun (WGS) entry which is preliminary data.</text>
</comment>
<feature type="transmembrane region" description="Helical" evidence="6">
    <location>
        <begin position="147"/>
        <end position="165"/>
    </location>
</feature>
<feature type="transmembrane region" description="Helical" evidence="6">
    <location>
        <begin position="28"/>
        <end position="45"/>
    </location>
</feature>
<dbReference type="eggNOG" id="COG2814">
    <property type="taxonomic scope" value="Bacteria"/>
</dbReference>
<dbReference type="Gene3D" id="1.20.1250.20">
    <property type="entry name" value="MFS general substrate transporter like domains"/>
    <property type="match status" value="1"/>
</dbReference>
<keyword evidence="2 6" id="KW-0812">Transmembrane</keyword>
<keyword evidence="4 6" id="KW-0472">Membrane</keyword>
<dbReference type="Pfam" id="PF07690">
    <property type="entry name" value="MFS_1"/>
    <property type="match status" value="1"/>
</dbReference>
<dbReference type="STRING" id="1824.SAMN05444423_101234"/>
<feature type="compositionally biased region" description="Basic and acidic residues" evidence="5">
    <location>
        <begin position="232"/>
        <end position="243"/>
    </location>
</feature>
<dbReference type="InterPro" id="IPR011701">
    <property type="entry name" value="MFS"/>
</dbReference>
<comment type="subcellular location">
    <subcellularLocation>
        <location evidence="1">Cell membrane</location>
        <topology evidence="1">Multi-pass membrane protein</topology>
    </subcellularLocation>
</comment>
<feature type="transmembrane region" description="Helical" evidence="6">
    <location>
        <begin position="333"/>
        <end position="353"/>
    </location>
</feature>
<evidence type="ECO:0000256" key="4">
    <source>
        <dbReference type="ARBA" id="ARBA00023136"/>
    </source>
</evidence>
<feature type="domain" description="Major facilitator superfamily (MFS) profile" evidence="7">
    <location>
        <begin position="298"/>
        <end position="487"/>
    </location>
</feature>
<dbReference type="EMBL" id="BAFO02000025">
    <property type="protein sequence ID" value="GAD84955.1"/>
    <property type="molecule type" value="Genomic_DNA"/>
</dbReference>
<keyword evidence="3 6" id="KW-1133">Transmembrane helix</keyword>
<feature type="transmembrane region" description="Helical" evidence="6">
    <location>
        <begin position="393"/>
        <end position="417"/>
    </location>
</feature>
<name>U5EC72_NOCAS</name>
<dbReference type="PANTHER" id="PTHR23530">
    <property type="entry name" value="TRANSPORT PROTEIN-RELATED"/>
    <property type="match status" value="1"/>
</dbReference>
<dbReference type="GO" id="GO:0022857">
    <property type="term" value="F:transmembrane transporter activity"/>
    <property type="evidence" value="ECO:0007669"/>
    <property type="project" value="InterPro"/>
</dbReference>
<evidence type="ECO:0000313" key="8">
    <source>
        <dbReference type="EMBL" id="GAD84955.1"/>
    </source>
</evidence>
<dbReference type="GO" id="GO:0005886">
    <property type="term" value="C:plasma membrane"/>
    <property type="evidence" value="ECO:0007669"/>
    <property type="project" value="UniProtKB-SubCell"/>
</dbReference>
<evidence type="ECO:0000256" key="1">
    <source>
        <dbReference type="ARBA" id="ARBA00004651"/>
    </source>
</evidence>
<reference evidence="8 9" key="1">
    <citation type="journal article" date="2014" name="BMC Genomics">
        <title>Genome based analysis of type-I polyketide synthase and nonribosomal peptide synthetase gene clusters in seven strains of five representative Nocardia species.</title>
        <authorList>
            <person name="Komaki H."/>
            <person name="Ichikawa N."/>
            <person name="Hosoyama A."/>
            <person name="Takahashi-Nakaguchi A."/>
            <person name="Matsuzawa T."/>
            <person name="Suzuki K."/>
            <person name="Fujita N."/>
            <person name="Gonoi T."/>
        </authorList>
    </citation>
    <scope>NUCLEOTIDE SEQUENCE [LARGE SCALE GENOMIC DNA]</scope>
    <source>
        <strain evidence="8 9">NBRC 15531</strain>
    </source>
</reference>
<dbReference type="PANTHER" id="PTHR23530:SF1">
    <property type="entry name" value="PERMEASE, MAJOR FACILITATOR SUPERFAMILY-RELATED"/>
    <property type="match status" value="1"/>
</dbReference>
<feature type="transmembrane region" description="Helical" evidence="6">
    <location>
        <begin position="365"/>
        <end position="387"/>
    </location>
</feature>
<feature type="transmembrane region" description="Helical" evidence="6">
    <location>
        <begin position="51"/>
        <end position="71"/>
    </location>
</feature>
<dbReference type="InterPro" id="IPR020846">
    <property type="entry name" value="MFS_dom"/>
</dbReference>
<organism evidence="8 9">
    <name type="scientific">Nocardia asteroides NBRC 15531</name>
    <dbReference type="NCBI Taxonomy" id="1110697"/>
    <lineage>
        <taxon>Bacteria</taxon>
        <taxon>Bacillati</taxon>
        <taxon>Actinomycetota</taxon>
        <taxon>Actinomycetes</taxon>
        <taxon>Mycobacteriales</taxon>
        <taxon>Nocardiaceae</taxon>
        <taxon>Nocardia</taxon>
    </lineage>
</organism>
<evidence type="ECO:0000256" key="3">
    <source>
        <dbReference type="ARBA" id="ARBA00022989"/>
    </source>
</evidence>
<dbReference type="SUPFAM" id="SSF103473">
    <property type="entry name" value="MFS general substrate transporter"/>
    <property type="match status" value="1"/>
</dbReference>